<dbReference type="PANTHER" id="PTHR40072:SF1">
    <property type="entry name" value="MOLYBDOPTERIN-GUANINE DINUCLEOTIDE BIOSYNTHESIS ADAPTER PROTEIN"/>
    <property type="match status" value="1"/>
</dbReference>
<name>A0A917ABR5_9RHOB</name>
<evidence type="ECO:0000259" key="1">
    <source>
        <dbReference type="Pfam" id="PF03205"/>
    </source>
</evidence>
<protein>
    <submittedName>
        <fullName evidence="2">Molybdopterin-guanine dinucleotide biosynthesis protein MobB</fullName>
    </submittedName>
</protein>
<evidence type="ECO:0000313" key="3">
    <source>
        <dbReference type="Proteomes" id="UP000612855"/>
    </source>
</evidence>
<dbReference type="CDD" id="cd03116">
    <property type="entry name" value="MobB"/>
    <property type="match status" value="1"/>
</dbReference>
<dbReference type="InterPro" id="IPR004435">
    <property type="entry name" value="MobB_dom"/>
</dbReference>
<keyword evidence="3" id="KW-1185">Reference proteome</keyword>
<organism evidence="2 3">
    <name type="scientific">Primorskyibacter flagellatus</name>
    <dbReference type="NCBI Taxonomy" id="1387277"/>
    <lineage>
        <taxon>Bacteria</taxon>
        <taxon>Pseudomonadati</taxon>
        <taxon>Pseudomonadota</taxon>
        <taxon>Alphaproteobacteria</taxon>
        <taxon>Rhodobacterales</taxon>
        <taxon>Roseobacteraceae</taxon>
        <taxon>Primorskyibacter</taxon>
    </lineage>
</organism>
<evidence type="ECO:0000313" key="2">
    <source>
        <dbReference type="EMBL" id="GGE40985.1"/>
    </source>
</evidence>
<gene>
    <name evidence="2" type="primary">mobB</name>
    <name evidence="2" type="ORF">GCM10011360_30640</name>
</gene>
<dbReference type="GO" id="GO:0006777">
    <property type="term" value="P:Mo-molybdopterin cofactor biosynthetic process"/>
    <property type="evidence" value="ECO:0007669"/>
    <property type="project" value="InterPro"/>
</dbReference>
<comment type="caution">
    <text evidence="2">The sequence shown here is derived from an EMBL/GenBank/DDBJ whole genome shotgun (WGS) entry which is preliminary data.</text>
</comment>
<dbReference type="PANTHER" id="PTHR40072">
    <property type="entry name" value="MOLYBDOPTERIN-GUANINE DINUCLEOTIDE BIOSYNTHESIS ADAPTER PROTEIN-RELATED"/>
    <property type="match status" value="1"/>
</dbReference>
<dbReference type="NCBIfam" id="TIGR00176">
    <property type="entry name" value="mobB"/>
    <property type="match status" value="1"/>
</dbReference>
<dbReference type="InterPro" id="IPR027417">
    <property type="entry name" value="P-loop_NTPase"/>
</dbReference>
<dbReference type="EMBL" id="BMFJ01000002">
    <property type="protein sequence ID" value="GGE40985.1"/>
    <property type="molecule type" value="Genomic_DNA"/>
</dbReference>
<reference evidence="3" key="1">
    <citation type="journal article" date="2019" name="Int. J. Syst. Evol. Microbiol.">
        <title>The Global Catalogue of Microorganisms (GCM) 10K type strain sequencing project: providing services to taxonomists for standard genome sequencing and annotation.</title>
        <authorList>
            <consortium name="The Broad Institute Genomics Platform"/>
            <consortium name="The Broad Institute Genome Sequencing Center for Infectious Disease"/>
            <person name="Wu L."/>
            <person name="Ma J."/>
        </authorList>
    </citation>
    <scope>NUCLEOTIDE SEQUENCE [LARGE SCALE GENOMIC DNA]</scope>
    <source>
        <strain evidence="3">CGMCC 1.12664</strain>
    </source>
</reference>
<dbReference type="GO" id="GO:0005525">
    <property type="term" value="F:GTP binding"/>
    <property type="evidence" value="ECO:0007669"/>
    <property type="project" value="InterPro"/>
</dbReference>
<feature type="domain" description="Molybdopterin-guanine dinucleotide biosynthesis protein B (MobB)" evidence="1">
    <location>
        <begin position="4"/>
        <end position="135"/>
    </location>
</feature>
<accession>A0A917ABR5</accession>
<proteinExistence type="predicted"/>
<dbReference type="Gene3D" id="3.40.50.300">
    <property type="entry name" value="P-loop containing nucleotide triphosphate hydrolases"/>
    <property type="match status" value="1"/>
</dbReference>
<sequence>MKVYGIAGWKNSGKTGLVERLVTEFTTRGLRVSTIKHTHHRADLDRPGKDSYRHREAGAQEVMVVSGARWALLHELRDAPEPPLEDLLPRLSPVDLVLIEGYKSGSHPKIEVHRQETGQPLLADTDPGVRAIATDAPGTLATDRPVLHLDDTEAIADFVLRDLGIR</sequence>
<dbReference type="SUPFAM" id="SSF52540">
    <property type="entry name" value="P-loop containing nucleoside triphosphate hydrolases"/>
    <property type="match status" value="1"/>
</dbReference>
<dbReference type="Proteomes" id="UP000612855">
    <property type="component" value="Unassembled WGS sequence"/>
</dbReference>
<dbReference type="Pfam" id="PF03205">
    <property type="entry name" value="MobB"/>
    <property type="match status" value="1"/>
</dbReference>
<dbReference type="InterPro" id="IPR052539">
    <property type="entry name" value="MGD_biosynthesis_adapter"/>
</dbReference>
<dbReference type="RefSeq" id="WP_188478710.1">
    <property type="nucleotide sequence ID" value="NZ_BMFJ01000002.1"/>
</dbReference>
<dbReference type="AlphaFoldDB" id="A0A917ABR5"/>